<accession>A0A445CV96</accession>
<feature type="domain" description="O-acyltransferase WSD1-like N-terminal" evidence="13">
    <location>
        <begin position="113"/>
        <end position="280"/>
    </location>
</feature>
<feature type="compositionally biased region" description="Gly residues" evidence="11">
    <location>
        <begin position="18"/>
        <end position="28"/>
    </location>
</feature>
<evidence type="ECO:0000256" key="4">
    <source>
        <dbReference type="ARBA" id="ARBA00005189"/>
    </source>
</evidence>
<evidence type="ECO:0000256" key="10">
    <source>
        <dbReference type="ARBA" id="ARBA00048109"/>
    </source>
</evidence>
<evidence type="ECO:0000259" key="13">
    <source>
        <dbReference type="Pfam" id="PF03007"/>
    </source>
</evidence>
<keyword evidence="12" id="KW-1133">Transmembrane helix</keyword>
<dbReference type="InterPro" id="IPR023213">
    <property type="entry name" value="CAT-like_dom_sf"/>
</dbReference>
<dbReference type="Pfam" id="PF06974">
    <property type="entry name" value="WS_DGAT_C"/>
    <property type="match status" value="1"/>
</dbReference>
<dbReference type="InterPro" id="IPR004255">
    <property type="entry name" value="O-acyltransferase_WSD1_N"/>
</dbReference>
<evidence type="ECO:0000259" key="14">
    <source>
        <dbReference type="Pfam" id="PF06974"/>
    </source>
</evidence>
<comment type="subcellular location">
    <subcellularLocation>
        <location evidence="1">Cell membrane</location>
        <topology evidence="1">Single-pass membrane protein</topology>
    </subcellularLocation>
    <subcellularLocation>
        <location evidence="2">Endoplasmic reticulum membrane</location>
    </subcellularLocation>
</comment>
<comment type="pathway">
    <text evidence="4">Lipid metabolism.</text>
</comment>
<evidence type="ECO:0000256" key="1">
    <source>
        <dbReference type="ARBA" id="ARBA00004162"/>
    </source>
</evidence>
<evidence type="ECO:0000256" key="6">
    <source>
        <dbReference type="ARBA" id="ARBA00022824"/>
    </source>
</evidence>
<evidence type="ECO:0000256" key="5">
    <source>
        <dbReference type="ARBA" id="ARBA00022679"/>
    </source>
</evidence>
<dbReference type="Gene3D" id="3.30.559.10">
    <property type="entry name" value="Chloramphenicol acetyltransferase-like domain"/>
    <property type="match status" value="1"/>
</dbReference>
<comment type="catalytic activity">
    <reaction evidence="9">
        <text>a long chain fatty alcohol + a fatty acyl-CoA = a long-chain alcohol wax ester + CoA</text>
        <dbReference type="Rhea" id="RHEA:38443"/>
        <dbReference type="ChEBI" id="CHEBI:17135"/>
        <dbReference type="ChEBI" id="CHEBI:57287"/>
        <dbReference type="ChEBI" id="CHEBI:77636"/>
        <dbReference type="ChEBI" id="CHEBI:235323"/>
        <dbReference type="EC" id="2.3.1.75"/>
    </reaction>
</comment>
<dbReference type="OrthoDB" id="619536at2759"/>
<dbReference type="GO" id="GO:0005886">
    <property type="term" value="C:plasma membrane"/>
    <property type="evidence" value="ECO:0007669"/>
    <property type="project" value="UniProtKB-SubCell"/>
</dbReference>
<reference evidence="15 16" key="1">
    <citation type="submission" date="2019-01" db="EMBL/GenBank/DDBJ databases">
        <title>Sequencing of cultivated peanut Arachis hypogaea provides insights into genome evolution and oil improvement.</title>
        <authorList>
            <person name="Chen X."/>
        </authorList>
    </citation>
    <scope>NUCLEOTIDE SEQUENCE [LARGE SCALE GENOMIC DNA]</scope>
    <source>
        <strain evidence="16">cv. Fuhuasheng</strain>
        <tissue evidence="15">Leaves</tissue>
    </source>
</reference>
<dbReference type="GO" id="GO:0047196">
    <property type="term" value="F:long-chain-alcohol O-fatty-acyltransferase activity"/>
    <property type="evidence" value="ECO:0007669"/>
    <property type="project" value="UniProtKB-EC"/>
</dbReference>
<comment type="pathway">
    <text evidence="3">Glycerolipid metabolism; triacylglycerol biosynthesis.</text>
</comment>
<evidence type="ECO:0000256" key="3">
    <source>
        <dbReference type="ARBA" id="ARBA00004771"/>
    </source>
</evidence>
<name>A0A445CV96_ARAHY</name>
<feature type="transmembrane region" description="Helical" evidence="12">
    <location>
        <begin position="201"/>
        <end position="223"/>
    </location>
</feature>
<evidence type="ECO:0000313" key="15">
    <source>
        <dbReference type="EMBL" id="RYR54850.1"/>
    </source>
</evidence>
<keyword evidence="16" id="KW-1185">Reference proteome</keyword>
<dbReference type="Proteomes" id="UP000289738">
    <property type="component" value="Chromosome A06"/>
</dbReference>
<organism evidence="15 16">
    <name type="scientific">Arachis hypogaea</name>
    <name type="common">Peanut</name>
    <dbReference type="NCBI Taxonomy" id="3818"/>
    <lineage>
        <taxon>Eukaryota</taxon>
        <taxon>Viridiplantae</taxon>
        <taxon>Streptophyta</taxon>
        <taxon>Embryophyta</taxon>
        <taxon>Tracheophyta</taxon>
        <taxon>Spermatophyta</taxon>
        <taxon>Magnoliopsida</taxon>
        <taxon>eudicotyledons</taxon>
        <taxon>Gunneridae</taxon>
        <taxon>Pentapetalae</taxon>
        <taxon>rosids</taxon>
        <taxon>fabids</taxon>
        <taxon>Fabales</taxon>
        <taxon>Fabaceae</taxon>
        <taxon>Papilionoideae</taxon>
        <taxon>50 kb inversion clade</taxon>
        <taxon>dalbergioids sensu lato</taxon>
        <taxon>Dalbergieae</taxon>
        <taxon>Pterocarpus clade</taxon>
        <taxon>Arachis</taxon>
    </lineage>
</organism>
<dbReference type="UniPathway" id="UPA00282"/>
<comment type="caution">
    <text evidence="15">The sequence shown here is derived from an EMBL/GenBank/DDBJ whole genome shotgun (WGS) entry which is preliminary data.</text>
</comment>
<keyword evidence="6" id="KW-0256">Endoplasmic reticulum</keyword>
<evidence type="ECO:0000256" key="11">
    <source>
        <dbReference type="SAM" id="MobiDB-lite"/>
    </source>
</evidence>
<dbReference type="InterPro" id="IPR009721">
    <property type="entry name" value="O-acyltransferase_WSD1_C"/>
</dbReference>
<comment type="catalytic activity">
    <reaction evidence="10">
        <text>an acyl-CoA + a 1,2-diacyl-sn-glycerol = a triacyl-sn-glycerol + CoA</text>
        <dbReference type="Rhea" id="RHEA:10868"/>
        <dbReference type="ChEBI" id="CHEBI:17815"/>
        <dbReference type="ChEBI" id="CHEBI:57287"/>
        <dbReference type="ChEBI" id="CHEBI:58342"/>
        <dbReference type="ChEBI" id="CHEBI:64615"/>
        <dbReference type="EC" id="2.3.1.20"/>
    </reaction>
</comment>
<keyword evidence="12" id="KW-0812">Transmembrane</keyword>
<gene>
    <name evidence="15" type="ORF">Ahy_A06g030110</name>
</gene>
<keyword evidence="12" id="KW-0472">Membrane</keyword>
<dbReference type="SUPFAM" id="SSF52777">
    <property type="entry name" value="CoA-dependent acyltransferases"/>
    <property type="match status" value="1"/>
</dbReference>
<dbReference type="PANTHER" id="PTHR31650">
    <property type="entry name" value="O-ACYLTRANSFERASE (WSD1-LIKE) FAMILY PROTEIN"/>
    <property type="match status" value="1"/>
</dbReference>
<dbReference type="AlphaFoldDB" id="A0A445CV96"/>
<keyword evidence="7" id="KW-0012">Acyltransferase</keyword>
<dbReference type="Pfam" id="PF03007">
    <property type="entry name" value="WS_DGAT_cat"/>
    <property type="match status" value="1"/>
</dbReference>
<feature type="domain" description="O-acyltransferase WSD1 C-terminal" evidence="14">
    <location>
        <begin position="345"/>
        <end position="488"/>
    </location>
</feature>
<dbReference type="PANTHER" id="PTHR31650:SF1">
    <property type="entry name" value="WAX ESTER SYNTHASE_DIACYLGLYCEROL ACYLTRANSFERASE 4-RELATED"/>
    <property type="match status" value="1"/>
</dbReference>
<evidence type="ECO:0000313" key="16">
    <source>
        <dbReference type="Proteomes" id="UP000289738"/>
    </source>
</evidence>
<dbReference type="GO" id="GO:0005789">
    <property type="term" value="C:endoplasmic reticulum membrane"/>
    <property type="evidence" value="ECO:0007669"/>
    <property type="project" value="UniProtKB-SubCell"/>
</dbReference>
<feature type="region of interest" description="Disordered" evidence="11">
    <location>
        <begin position="1"/>
        <end position="32"/>
    </location>
</feature>
<evidence type="ECO:0000256" key="7">
    <source>
        <dbReference type="ARBA" id="ARBA00023315"/>
    </source>
</evidence>
<dbReference type="InterPro" id="IPR045034">
    <property type="entry name" value="O-acyltransferase_WSD1-like"/>
</dbReference>
<evidence type="ECO:0000256" key="2">
    <source>
        <dbReference type="ARBA" id="ARBA00004586"/>
    </source>
</evidence>
<dbReference type="GO" id="GO:0004144">
    <property type="term" value="F:diacylglycerol O-acyltransferase activity"/>
    <property type="evidence" value="ECO:0007669"/>
    <property type="project" value="UniProtKB-EC"/>
</dbReference>
<proteinExistence type="inferred from homology"/>
<comment type="similarity">
    <text evidence="8">In the N-terminal section; belongs to the long-chain O-acyltransferase family.</text>
</comment>
<evidence type="ECO:0000256" key="12">
    <source>
        <dbReference type="SAM" id="Phobius"/>
    </source>
</evidence>
<protein>
    <submittedName>
        <fullName evidence="15">Uncharacterized protein</fullName>
    </submittedName>
</protein>
<dbReference type="STRING" id="3818.A0A445CV96"/>
<evidence type="ECO:0000256" key="8">
    <source>
        <dbReference type="ARBA" id="ARBA00024360"/>
    </source>
</evidence>
<sequence length="501" mass="55677">MRKRKGISKLKMASSMSSGGGGGGGGGEPMSPASRLFHSPKFNCYVMAVMGCKTSVNPQVIKEGLRETILKHPRFTSNLVKKGRKTRWISTTIDLDSHIIVPEINSSEIEFPDRFVEDYISNCTKSPLDITKPLWELHLLNIKTADAESVGVFRMHHSMGDGASLMSLLIASTRKSSDPNALPAMPAATSVKKDEKHKRGFLMVLFGPLMALWWGLVLMWHTFVDLMMFVLTVLFLKDTLTPLKGAPGVELHTKRYVHRIVSMDDIKLLKNQMNATVNDVLLGITQAGISRYLNRPEFVGANAKKESSSVLKKIRLRSAILVNIRPVSGIQDIADMMAKKSKVRWGNWIGYIMLPFSISSQQDPLQHIRQAKATIDRKKHSLEAVSTYACAKLVLSLFGVKVAAFIIRRVLLNTTVAFSNMPGPVEEVSFYGHPVAYIAPSVYGHPQALTIHFQSYANKMIISLSVDPSVIPDPYLLCDDFEESLKLMRDVVQKKPVEDAV</sequence>
<keyword evidence="5" id="KW-0808">Transferase</keyword>
<evidence type="ECO:0000256" key="9">
    <source>
        <dbReference type="ARBA" id="ARBA00047604"/>
    </source>
</evidence>
<dbReference type="GO" id="GO:0019432">
    <property type="term" value="P:triglyceride biosynthetic process"/>
    <property type="evidence" value="ECO:0007669"/>
    <property type="project" value="UniProtKB-UniPathway"/>
</dbReference>
<dbReference type="EMBL" id="SDMP01000006">
    <property type="protein sequence ID" value="RYR54850.1"/>
    <property type="molecule type" value="Genomic_DNA"/>
</dbReference>